<dbReference type="AlphaFoldDB" id="A0A917YV60"/>
<protein>
    <submittedName>
        <fullName evidence="1">Uncharacterized protein</fullName>
    </submittedName>
</protein>
<gene>
    <name evidence="1" type="ORF">GCM10012289_23310</name>
</gene>
<evidence type="ECO:0000313" key="2">
    <source>
        <dbReference type="Proteomes" id="UP000646523"/>
    </source>
</evidence>
<comment type="caution">
    <text evidence="1">The sequence shown here is derived from an EMBL/GenBank/DDBJ whole genome shotgun (WGS) entry which is preliminary data.</text>
</comment>
<accession>A0A917YV60</accession>
<dbReference type="Proteomes" id="UP000646523">
    <property type="component" value="Unassembled WGS sequence"/>
</dbReference>
<dbReference type="EMBL" id="BMNH01000005">
    <property type="protein sequence ID" value="GGO67276.1"/>
    <property type="molecule type" value="Genomic_DNA"/>
</dbReference>
<sequence>MSFRGGREIRRLPVFRGRFHPASLTRRTDRSGLDTSRLHASDLGERASACIPCHIAEDCIPCHIG</sequence>
<evidence type="ECO:0000313" key="1">
    <source>
        <dbReference type="EMBL" id="GGO67276.1"/>
    </source>
</evidence>
<reference evidence="1" key="2">
    <citation type="submission" date="2020-09" db="EMBL/GenBank/DDBJ databases">
        <authorList>
            <person name="Sun Q."/>
            <person name="Zhou Y."/>
        </authorList>
    </citation>
    <scope>NUCLEOTIDE SEQUENCE</scope>
    <source>
        <strain evidence="1">CGMCC 4.7368</strain>
    </source>
</reference>
<reference evidence="1" key="1">
    <citation type="journal article" date="2014" name="Int. J. Syst. Evol. Microbiol.">
        <title>Complete genome sequence of Corynebacterium casei LMG S-19264T (=DSM 44701T), isolated from a smear-ripened cheese.</title>
        <authorList>
            <consortium name="US DOE Joint Genome Institute (JGI-PGF)"/>
            <person name="Walter F."/>
            <person name="Albersmeier A."/>
            <person name="Kalinowski J."/>
            <person name="Ruckert C."/>
        </authorList>
    </citation>
    <scope>NUCLEOTIDE SEQUENCE</scope>
    <source>
        <strain evidence="1">CGMCC 4.7368</strain>
    </source>
</reference>
<organism evidence="1 2">
    <name type="scientific">Nonomuraea cavernae</name>
    <dbReference type="NCBI Taxonomy" id="2045107"/>
    <lineage>
        <taxon>Bacteria</taxon>
        <taxon>Bacillati</taxon>
        <taxon>Actinomycetota</taxon>
        <taxon>Actinomycetes</taxon>
        <taxon>Streptosporangiales</taxon>
        <taxon>Streptosporangiaceae</taxon>
        <taxon>Nonomuraea</taxon>
    </lineage>
</organism>
<name>A0A917YV60_9ACTN</name>
<keyword evidence="2" id="KW-1185">Reference proteome</keyword>
<proteinExistence type="predicted"/>